<organism evidence="2 4">
    <name type="scientific">Sipha flava</name>
    <name type="common">yellow sugarcane aphid</name>
    <dbReference type="NCBI Taxonomy" id="143950"/>
    <lineage>
        <taxon>Eukaryota</taxon>
        <taxon>Metazoa</taxon>
        <taxon>Ecdysozoa</taxon>
        <taxon>Arthropoda</taxon>
        <taxon>Hexapoda</taxon>
        <taxon>Insecta</taxon>
        <taxon>Pterygota</taxon>
        <taxon>Neoptera</taxon>
        <taxon>Paraneoptera</taxon>
        <taxon>Hemiptera</taxon>
        <taxon>Sternorrhyncha</taxon>
        <taxon>Aphidomorpha</taxon>
        <taxon>Aphidoidea</taxon>
        <taxon>Aphididae</taxon>
        <taxon>Sipha</taxon>
    </lineage>
</organism>
<evidence type="ECO:0000259" key="1">
    <source>
        <dbReference type="Pfam" id="PF20700"/>
    </source>
</evidence>
<dbReference type="GeneID" id="112694635"/>
<dbReference type="RefSeq" id="XP_025425952.1">
    <property type="nucleotide sequence ID" value="XM_025570167.1"/>
</dbReference>
<sequence length="168" mass="19184">MDNLKNWRKGKKTKVLLSRRKKHPGNISALIKTTDKNNDSFSVDTTAISENENIPFQPHMHGKVTCLDSKEDEILALPLDDISQPSDLNISTSPLKENLNTDADILGRRIVNISHLFNAIKLIDSHKPFDCSFKDMRIIKEIKYGFKSTFVFKCDMCNTIRKCKYAVL</sequence>
<gene>
    <name evidence="4" type="primary">LOC112694635</name>
    <name evidence="3" type="synonym">LOC112683513</name>
</gene>
<keyword evidence="2" id="KW-1185">Reference proteome</keyword>
<dbReference type="Pfam" id="PF20700">
    <property type="entry name" value="Mutator"/>
    <property type="match status" value="1"/>
</dbReference>
<name>A0A8B8GUF4_9HEMI</name>
<evidence type="ECO:0000313" key="3">
    <source>
        <dbReference type="RefSeq" id="XP_025410357.1"/>
    </source>
</evidence>
<evidence type="ECO:0000313" key="2">
    <source>
        <dbReference type="Proteomes" id="UP000694846"/>
    </source>
</evidence>
<reference evidence="3 4" key="1">
    <citation type="submission" date="2025-04" db="UniProtKB">
        <authorList>
            <consortium name="RefSeq"/>
        </authorList>
    </citation>
    <scope>IDENTIFICATION</scope>
    <source>
        <tissue evidence="3 4">Whole body</tissue>
    </source>
</reference>
<feature type="domain" description="Mutator-like transposase" evidence="1">
    <location>
        <begin position="107"/>
        <end position="163"/>
    </location>
</feature>
<dbReference type="Proteomes" id="UP000694846">
    <property type="component" value="Unplaced"/>
</dbReference>
<proteinExistence type="predicted"/>
<dbReference type="AlphaFoldDB" id="A0A8B8GUF4"/>
<accession>A0A8B8GUF4</accession>
<dbReference type="InterPro" id="IPR049012">
    <property type="entry name" value="Mutator_transp_dom"/>
</dbReference>
<protein>
    <submittedName>
        <fullName evidence="3">Uncharacterized protein LOC112683513 isoform X1</fullName>
    </submittedName>
    <submittedName>
        <fullName evidence="4">Uncharacterized protein LOC112694635 isoform X1</fullName>
    </submittedName>
</protein>
<evidence type="ECO:0000313" key="4">
    <source>
        <dbReference type="RefSeq" id="XP_025425952.1"/>
    </source>
</evidence>
<dbReference type="OrthoDB" id="6642051at2759"/>
<dbReference type="RefSeq" id="XP_025410357.1">
    <property type="nucleotide sequence ID" value="XM_025554572.1"/>
</dbReference>